<keyword evidence="3" id="KW-1185">Reference proteome</keyword>
<feature type="signal peptide" evidence="1">
    <location>
        <begin position="1"/>
        <end position="24"/>
    </location>
</feature>
<comment type="caution">
    <text evidence="2">The sequence shown here is derived from an EMBL/GenBank/DDBJ whole genome shotgun (WGS) entry which is preliminary data.</text>
</comment>
<dbReference type="SUPFAM" id="SSF101898">
    <property type="entry name" value="NHL repeat"/>
    <property type="match status" value="1"/>
</dbReference>
<dbReference type="InterPro" id="IPR015943">
    <property type="entry name" value="WD40/YVTN_repeat-like_dom_sf"/>
</dbReference>
<reference evidence="2" key="1">
    <citation type="journal article" date="2023" name="Mol. Phylogenet. Evol.">
        <title>Genome-scale phylogeny and comparative genomics of the fungal order Sordariales.</title>
        <authorList>
            <person name="Hensen N."/>
            <person name="Bonometti L."/>
            <person name="Westerberg I."/>
            <person name="Brannstrom I.O."/>
            <person name="Guillou S."/>
            <person name="Cros-Aarteil S."/>
            <person name="Calhoun S."/>
            <person name="Haridas S."/>
            <person name="Kuo A."/>
            <person name="Mondo S."/>
            <person name="Pangilinan J."/>
            <person name="Riley R."/>
            <person name="LaButti K."/>
            <person name="Andreopoulos B."/>
            <person name="Lipzen A."/>
            <person name="Chen C."/>
            <person name="Yan M."/>
            <person name="Daum C."/>
            <person name="Ng V."/>
            <person name="Clum A."/>
            <person name="Steindorff A."/>
            <person name="Ohm R.A."/>
            <person name="Martin F."/>
            <person name="Silar P."/>
            <person name="Natvig D.O."/>
            <person name="Lalanne C."/>
            <person name="Gautier V."/>
            <person name="Ament-Velasquez S.L."/>
            <person name="Kruys A."/>
            <person name="Hutchinson M.I."/>
            <person name="Powell A.J."/>
            <person name="Barry K."/>
            <person name="Miller A.N."/>
            <person name="Grigoriev I.V."/>
            <person name="Debuchy R."/>
            <person name="Gladieux P."/>
            <person name="Hiltunen Thoren M."/>
            <person name="Johannesson H."/>
        </authorList>
    </citation>
    <scope>NUCLEOTIDE SEQUENCE</scope>
    <source>
        <strain evidence="2">PSN243</strain>
    </source>
</reference>
<keyword evidence="1" id="KW-0732">Signal</keyword>
<evidence type="ECO:0000313" key="3">
    <source>
        <dbReference type="Proteomes" id="UP001321760"/>
    </source>
</evidence>
<proteinExistence type="predicted"/>
<reference evidence="2" key="2">
    <citation type="submission" date="2023-05" db="EMBL/GenBank/DDBJ databases">
        <authorList>
            <consortium name="Lawrence Berkeley National Laboratory"/>
            <person name="Steindorff A."/>
            <person name="Hensen N."/>
            <person name="Bonometti L."/>
            <person name="Westerberg I."/>
            <person name="Brannstrom I.O."/>
            <person name="Guillou S."/>
            <person name="Cros-Aarteil S."/>
            <person name="Calhoun S."/>
            <person name="Haridas S."/>
            <person name="Kuo A."/>
            <person name="Mondo S."/>
            <person name="Pangilinan J."/>
            <person name="Riley R."/>
            <person name="Labutti K."/>
            <person name="Andreopoulos B."/>
            <person name="Lipzen A."/>
            <person name="Chen C."/>
            <person name="Yanf M."/>
            <person name="Daum C."/>
            <person name="Ng V."/>
            <person name="Clum A."/>
            <person name="Ohm R."/>
            <person name="Martin F."/>
            <person name="Silar P."/>
            <person name="Natvig D."/>
            <person name="Lalanne C."/>
            <person name="Gautier V."/>
            <person name="Ament-Velasquez S.L."/>
            <person name="Kruys A."/>
            <person name="Hutchinson M.I."/>
            <person name="Powell A.J."/>
            <person name="Barry K."/>
            <person name="Miller A.N."/>
            <person name="Grigoriev I.V."/>
            <person name="Debuchy R."/>
            <person name="Gladieux P."/>
            <person name="Thoren M.H."/>
            <person name="Johannesson H."/>
        </authorList>
    </citation>
    <scope>NUCLEOTIDE SEQUENCE</scope>
    <source>
        <strain evidence="2">PSN243</strain>
    </source>
</reference>
<evidence type="ECO:0000256" key="1">
    <source>
        <dbReference type="SAM" id="SignalP"/>
    </source>
</evidence>
<name>A0AAV9GCL5_9PEZI</name>
<accession>A0AAV9GCL5</accession>
<dbReference type="AlphaFoldDB" id="A0AAV9GCL5"/>
<protein>
    <submittedName>
        <fullName evidence="2">Uncharacterized protein</fullName>
    </submittedName>
</protein>
<organism evidence="2 3">
    <name type="scientific">Podospora aff. communis PSN243</name>
    <dbReference type="NCBI Taxonomy" id="3040156"/>
    <lineage>
        <taxon>Eukaryota</taxon>
        <taxon>Fungi</taxon>
        <taxon>Dikarya</taxon>
        <taxon>Ascomycota</taxon>
        <taxon>Pezizomycotina</taxon>
        <taxon>Sordariomycetes</taxon>
        <taxon>Sordariomycetidae</taxon>
        <taxon>Sordariales</taxon>
        <taxon>Podosporaceae</taxon>
        <taxon>Podospora</taxon>
    </lineage>
</organism>
<sequence>MLPTFFQPLAVVLALSVGTSYSQAVTSLVSRRVTEYLLPVAKQTHEIAKVPGSNFLLVSQMSNSKLLKVELDPDTEEPIAYQSFPMGESSKSGLHGVWPSTKFPGMVWLSLQSENKLLLVDPGTTLSDVPTILTEILIPHPGNGPHSIFEIGNHIWAGLKDASPQTGQYYAFSADIDNPSETALYPCLNSPVFIQQEPTTGLIYLTQDTSSSIMRIDTAANVTEQLPIPPSVGVNPVGMITVPGPSPLAGLWFVLAGNSTGGTGTFGRIHPSGDLQFFTLTSPLIGTGAAFLHLADASTPEEPALWLLATSLLSPNSPDALVRVTFDEDVTEVAGEEFVALPTQNAWAHRIAVLETTVMVSELHTFSLAQLAYEGTAAGRWVPSRAVTDEGVYEEEV</sequence>
<dbReference type="EMBL" id="MU865959">
    <property type="protein sequence ID" value="KAK4446155.1"/>
    <property type="molecule type" value="Genomic_DNA"/>
</dbReference>
<feature type="chain" id="PRO_5043429322" evidence="1">
    <location>
        <begin position="25"/>
        <end position="397"/>
    </location>
</feature>
<dbReference type="Proteomes" id="UP001321760">
    <property type="component" value="Unassembled WGS sequence"/>
</dbReference>
<evidence type="ECO:0000313" key="2">
    <source>
        <dbReference type="EMBL" id="KAK4446155.1"/>
    </source>
</evidence>
<gene>
    <name evidence="2" type="ORF">QBC34DRAFT_152025</name>
</gene>
<dbReference type="Gene3D" id="2.130.10.10">
    <property type="entry name" value="YVTN repeat-like/Quinoprotein amine dehydrogenase"/>
    <property type="match status" value="1"/>
</dbReference>